<dbReference type="Proteomes" id="UP000677918">
    <property type="component" value="Unassembled WGS sequence"/>
</dbReference>
<reference evidence="1" key="1">
    <citation type="submission" date="2021-04" db="EMBL/GenBank/DDBJ databases">
        <title>Draft genome sequence of Xylanibacillus composti strain K13.</title>
        <authorList>
            <person name="Uke A."/>
            <person name="Chhe C."/>
            <person name="Baramee S."/>
            <person name="Kosugi A."/>
        </authorList>
    </citation>
    <scope>NUCLEOTIDE SEQUENCE</scope>
    <source>
        <strain evidence="1">K13</strain>
    </source>
</reference>
<accession>A0A8J4M0R3</accession>
<evidence type="ECO:0000313" key="1">
    <source>
        <dbReference type="EMBL" id="GIQ67355.1"/>
    </source>
</evidence>
<dbReference type="RefSeq" id="WP_213409958.1">
    <property type="nucleotide sequence ID" value="NZ_BOVK01000003.1"/>
</dbReference>
<gene>
    <name evidence="1" type="ORF">XYCOK13_01790</name>
</gene>
<dbReference type="AlphaFoldDB" id="A0A8J4M0R3"/>
<evidence type="ECO:0000313" key="2">
    <source>
        <dbReference type="Proteomes" id="UP000677918"/>
    </source>
</evidence>
<sequence length="336" mass="40270">MSRKILPTAAPPIISYLHHAYTLAITRAYPQSISHFYNNYISLRCYQEIAQYRNYDYFNFYNFHYYPGLVREQISRDLLSDYLNEHIVDFLIRAVDKNFYVLLYVDQYYISASRHYQTTHFTHDVFVHGYDNDERQLYLKGYLKNGSFSDYQVSYEDFTAAYANGNDYFWWQVYINLFQFDDGDYPFNVGYLKKQISDYLQAKNPQDDVLQFINPSGRFQQPTNFGVATYDSLQEYFQLMRDGEIGNDIRPLQVVWEHKKIMLDRLAYLHEQGYLPDLSLHNQYEEVKQKTEMARSLFLKYERRQDKSLIDMMAQFMDEVRQSEIAVLEKLLAELP</sequence>
<protein>
    <recommendedName>
        <fullName evidence="3">Butirosin biosynthesis protein H N-terminal domain-containing protein</fullName>
    </recommendedName>
</protein>
<evidence type="ECO:0008006" key="3">
    <source>
        <dbReference type="Google" id="ProtNLM"/>
    </source>
</evidence>
<proteinExistence type="predicted"/>
<name>A0A8J4M0R3_9BACL</name>
<dbReference type="EMBL" id="BOVK01000003">
    <property type="protein sequence ID" value="GIQ67355.1"/>
    <property type="molecule type" value="Genomic_DNA"/>
</dbReference>
<comment type="caution">
    <text evidence="1">The sequence shown here is derived from an EMBL/GenBank/DDBJ whole genome shotgun (WGS) entry which is preliminary data.</text>
</comment>
<keyword evidence="2" id="KW-1185">Reference proteome</keyword>
<organism evidence="1 2">
    <name type="scientific">Xylanibacillus composti</name>
    <dbReference type="NCBI Taxonomy" id="1572762"/>
    <lineage>
        <taxon>Bacteria</taxon>
        <taxon>Bacillati</taxon>
        <taxon>Bacillota</taxon>
        <taxon>Bacilli</taxon>
        <taxon>Bacillales</taxon>
        <taxon>Paenibacillaceae</taxon>
        <taxon>Xylanibacillus</taxon>
    </lineage>
</organism>